<dbReference type="EMBL" id="CP023691">
    <property type="protein sequence ID" value="QEV52437.1"/>
    <property type="molecule type" value="Genomic_DNA"/>
</dbReference>
<protein>
    <submittedName>
        <fullName evidence="2">Transposase</fullName>
    </submittedName>
</protein>
<dbReference type="Proteomes" id="UP000325458">
    <property type="component" value="Chromosome"/>
</dbReference>
<evidence type="ECO:0000259" key="1">
    <source>
        <dbReference type="Pfam" id="PF13340"/>
    </source>
</evidence>
<dbReference type="KEGG" id="spla:CP981_12880"/>
<evidence type="ECO:0000313" key="2">
    <source>
        <dbReference type="EMBL" id="QEV52437.1"/>
    </source>
</evidence>
<accession>A0AAE6NGR7</accession>
<dbReference type="AlphaFoldDB" id="A0AAE6NGR7"/>
<sequence length="66" mass="7662">MLRAGAPWRDVRARYGPWGRVHDLLRRCRRDGTWSRMVTRLPRAWPQWSSLGPSASKAWATARLSS</sequence>
<organism evidence="2 3">
    <name type="scientific">Streptomyces platensis</name>
    <dbReference type="NCBI Taxonomy" id="58346"/>
    <lineage>
        <taxon>Bacteria</taxon>
        <taxon>Bacillati</taxon>
        <taxon>Actinomycetota</taxon>
        <taxon>Actinomycetes</taxon>
        <taxon>Kitasatosporales</taxon>
        <taxon>Streptomycetaceae</taxon>
        <taxon>Streptomyces</taxon>
    </lineage>
</organism>
<dbReference type="InterPro" id="IPR025161">
    <property type="entry name" value="IS402-like_dom"/>
</dbReference>
<name>A0AAE6NGR7_STRPT</name>
<gene>
    <name evidence="2" type="ORF">CP981_12880</name>
</gene>
<reference evidence="2 3" key="1">
    <citation type="submission" date="2017-09" db="EMBL/GenBank/DDBJ databases">
        <authorList>
            <person name="Lee N."/>
            <person name="Cho B.-K."/>
        </authorList>
    </citation>
    <scope>NUCLEOTIDE SEQUENCE [LARGE SCALE GENOMIC DNA]</scope>
    <source>
        <strain evidence="2 3">ATCC 23948</strain>
    </source>
</reference>
<proteinExistence type="predicted"/>
<evidence type="ECO:0000313" key="3">
    <source>
        <dbReference type="Proteomes" id="UP000325458"/>
    </source>
</evidence>
<feature type="domain" description="Insertion element IS402-like" evidence="1">
    <location>
        <begin position="1"/>
        <end position="37"/>
    </location>
</feature>
<dbReference type="Pfam" id="PF13340">
    <property type="entry name" value="DUF4096"/>
    <property type="match status" value="1"/>
</dbReference>